<dbReference type="PROSITE" id="PS51704">
    <property type="entry name" value="GP_PDE"/>
    <property type="match status" value="1"/>
</dbReference>
<evidence type="ECO:0000313" key="10">
    <source>
        <dbReference type="Proteomes" id="UP000706039"/>
    </source>
</evidence>
<dbReference type="PANTHER" id="PTHR43620:SF7">
    <property type="entry name" value="GLYCEROPHOSPHODIESTER PHOSPHODIESTERASE GDPD5-RELATED"/>
    <property type="match status" value="1"/>
</dbReference>
<dbReference type="Proteomes" id="UP000706039">
    <property type="component" value="Unassembled WGS sequence"/>
</dbReference>
<evidence type="ECO:0000256" key="3">
    <source>
        <dbReference type="ARBA" id="ARBA00022729"/>
    </source>
</evidence>
<name>A0ABS7PR47_9SPHN</name>
<gene>
    <name evidence="9" type="ORF">K7G82_15205</name>
</gene>
<keyword evidence="10" id="KW-1185">Reference proteome</keyword>
<protein>
    <recommendedName>
        <fullName evidence="2">glycerophosphodiester phosphodiesterase</fullName>
        <ecNumber evidence="2">3.1.4.46</ecNumber>
    </recommendedName>
</protein>
<dbReference type="InterPro" id="IPR030395">
    <property type="entry name" value="GP_PDE_dom"/>
</dbReference>
<sequence length="345" mass="37377">MRWPIFLSLASLAMTAPALASPIVIAHRGASGERPEHTIASYTLAIEQGADFIEPDLVMTKDGVLVARHENEISGTTDIADHPEFAARKVKKTIDGQSVSGWFTEDFTLAELKTLRAKERLLMLRPGNAAYDGRFEIPTFQEIIDLARAKEKETGRRIGLYPETKHPSYFRSIGLALEAPLAALLAKNGYGAKDDPVFIQSFELENLKTLRGLTGLRLIFLMDAGGGPADGSGRTYAALATPAGLAEVARTADGIGPSKEMIVPRTVLGRSGEPTDLVRDAHAAGLKVHVWTFRAENYFLPLEMRKGVDPRKPGDLTAEIRQFAAIGVDGVFSDFPGIAVAALKR</sequence>
<dbReference type="SUPFAM" id="SSF51695">
    <property type="entry name" value="PLC-like phosphodiesterases"/>
    <property type="match status" value="1"/>
</dbReference>
<dbReference type="EC" id="3.1.4.46" evidence="2"/>
<evidence type="ECO:0000256" key="7">
    <source>
        <dbReference type="SAM" id="SignalP"/>
    </source>
</evidence>
<keyword evidence="5" id="KW-0378">Hydrolase</keyword>
<evidence type="ECO:0000256" key="2">
    <source>
        <dbReference type="ARBA" id="ARBA00012247"/>
    </source>
</evidence>
<dbReference type="CDD" id="cd08602">
    <property type="entry name" value="GDPD_ScGlpQ1_like"/>
    <property type="match status" value="1"/>
</dbReference>
<keyword evidence="4" id="KW-0319">Glycerol metabolism</keyword>
<accession>A0ABS7PR47</accession>
<comment type="similarity">
    <text evidence="1">Belongs to the glycerophosphoryl diester phosphodiesterase family.</text>
</comment>
<reference evidence="9 10" key="1">
    <citation type="submission" date="2021-08" db="EMBL/GenBank/DDBJ databases">
        <authorList>
            <person name="Tuo L."/>
        </authorList>
    </citation>
    <scope>NUCLEOTIDE SEQUENCE [LARGE SCALE GENOMIC DNA]</scope>
    <source>
        <strain evidence="9 10">JCM 31229</strain>
    </source>
</reference>
<evidence type="ECO:0000259" key="8">
    <source>
        <dbReference type="PROSITE" id="PS51704"/>
    </source>
</evidence>
<evidence type="ECO:0000256" key="4">
    <source>
        <dbReference type="ARBA" id="ARBA00022798"/>
    </source>
</evidence>
<comment type="catalytic activity">
    <reaction evidence="6">
        <text>a sn-glycero-3-phosphodiester + H2O = an alcohol + sn-glycerol 3-phosphate + H(+)</text>
        <dbReference type="Rhea" id="RHEA:12969"/>
        <dbReference type="ChEBI" id="CHEBI:15377"/>
        <dbReference type="ChEBI" id="CHEBI:15378"/>
        <dbReference type="ChEBI" id="CHEBI:30879"/>
        <dbReference type="ChEBI" id="CHEBI:57597"/>
        <dbReference type="ChEBI" id="CHEBI:83408"/>
        <dbReference type="EC" id="3.1.4.46"/>
    </reaction>
</comment>
<feature type="signal peptide" evidence="7">
    <location>
        <begin position="1"/>
        <end position="20"/>
    </location>
</feature>
<proteinExistence type="inferred from homology"/>
<comment type="caution">
    <text evidence="9">The sequence shown here is derived from an EMBL/GenBank/DDBJ whole genome shotgun (WGS) entry which is preliminary data.</text>
</comment>
<evidence type="ECO:0000256" key="6">
    <source>
        <dbReference type="ARBA" id="ARBA00047512"/>
    </source>
</evidence>
<dbReference type="Gene3D" id="3.20.20.190">
    <property type="entry name" value="Phosphatidylinositol (PI) phosphodiesterase"/>
    <property type="match status" value="1"/>
</dbReference>
<dbReference type="InterPro" id="IPR017946">
    <property type="entry name" value="PLC-like_Pdiesterase_TIM-brl"/>
</dbReference>
<feature type="domain" description="GP-PDE" evidence="8">
    <location>
        <begin position="22"/>
        <end position="343"/>
    </location>
</feature>
<feature type="chain" id="PRO_5046229876" description="glycerophosphodiester phosphodiesterase" evidence="7">
    <location>
        <begin position="21"/>
        <end position="345"/>
    </location>
</feature>
<dbReference type="EMBL" id="JAINVV010000007">
    <property type="protein sequence ID" value="MBY8823651.1"/>
    <property type="molecule type" value="Genomic_DNA"/>
</dbReference>
<organism evidence="9 10">
    <name type="scientific">Sphingomonas colocasiae</name>
    <dbReference type="NCBI Taxonomy" id="1848973"/>
    <lineage>
        <taxon>Bacteria</taxon>
        <taxon>Pseudomonadati</taxon>
        <taxon>Pseudomonadota</taxon>
        <taxon>Alphaproteobacteria</taxon>
        <taxon>Sphingomonadales</taxon>
        <taxon>Sphingomonadaceae</taxon>
        <taxon>Sphingomonas</taxon>
    </lineage>
</organism>
<keyword evidence="3 7" id="KW-0732">Signal</keyword>
<dbReference type="RefSeq" id="WP_222990766.1">
    <property type="nucleotide sequence ID" value="NZ_JAINVV010000007.1"/>
</dbReference>
<dbReference type="PANTHER" id="PTHR43620">
    <property type="entry name" value="GLYCEROPHOSPHORYL DIESTER PHOSPHODIESTERASE"/>
    <property type="match status" value="1"/>
</dbReference>
<evidence type="ECO:0000256" key="5">
    <source>
        <dbReference type="ARBA" id="ARBA00022801"/>
    </source>
</evidence>
<dbReference type="Pfam" id="PF03009">
    <property type="entry name" value="GDPD"/>
    <property type="match status" value="1"/>
</dbReference>
<evidence type="ECO:0000256" key="1">
    <source>
        <dbReference type="ARBA" id="ARBA00007277"/>
    </source>
</evidence>
<evidence type="ECO:0000313" key="9">
    <source>
        <dbReference type="EMBL" id="MBY8823651.1"/>
    </source>
</evidence>